<feature type="domain" description="Glycosyltransferase subfamily 4-like N-terminal" evidence="4">
    <location>
        <begin position="16"/>
        <end position="160"/>
    </location>
</feature>
<dbReference type="OrthoDB" id="9803091at2"/>
<keyword evidence="1" id="KW-0328">Glycosyltransferase</keyword>
<proteinExistence type="predicted"/>
<evidence type="ECO:0000259" key="3">
    <source>
        <dbReference type="Pfam" id="PF00534"/>
    </source>
</evidence>
<dbReference type="RefSeq" id="WP_063748634.1">
    <property type="nucleotide sequence ID" value="NZ_ASRX01000005.1"/>
</dbReference>
<dbReference type="EMBL" id="ASRX01000005">
    <property type="protein sequence ID" value="EYF08203.1"/>
    <property type="molecule type" value="Genomic_DNA"/>
</dbReference>
<organism evidence="5 6">
    <name type="scientific">Chondromyces apiculatus DSM 436</name>
    <dbReference type="NCBI Taxonomy" id="1192034"/>
    <lineage>
        <taxon>Bacteria</taxon>
        <taxon>Pseudomonadati</taxon>
        <taxon>Myxococcota</taxon>
        <taxon>Polyangia</taxon>
        <taxon>Polyangiales</taxon>
        <taxon>Polyangiaceae</taxon>
        <taxon>Chondromyces</taxon>
    </lineage>
</organism>
<dbReference type="Pfam" id="PF00534">
    <property type="entry name" value="Glycos_transf_1"/>
    <property type="match status" value="1"/>
</dbReference>
<comment type="caution">
    <text evidence="5">The sequence shown here is derived from an EMBL/GenBank/DDBJ whole genome shotgun (WGS) entry which is preliminary data.</text>
</comment>
<keyword evidence="6" id="KW-1185">Reference proteome</keyword>
<evidence type="ECO:0000256" key="1">
    <source>
        <dbReference type="ARBA" id="ARBA00022676"/>
    </source>
</evidence>
<dbReference type="SUPFAM" id="SSF53756">
    <property type="entry name" value="UDP-Glycosyltransferase/glycogen phosphorylase"/>
    <property type="match status" value="1"/>
</dbReference>
<protein>
    <submittedName>
        <fullName evidence="5">Glycosyltransferase</fullName>
    </submittedName>
</protein>
<dbReference type="GO" id="GO:0016757">
    <property type="term" value="F:glycosyltransferase activity"/>
    <property type="evidence" value="ECO:0007669"/>
    <property type="project" value="UniProtKB-KW"/>
</dbReference>
<keyword evidence="2 5" id="KW-0808">Transferase</keyword>
<dbReference type="Gene3D" id="3.40.50.2000">
    <property type="entry name" value="Glycogen Phosphorylase B"/>
    <property type="match status" value="2"/>
</dbReference>
<gene>
    <name evidence="5" type="ORF">CAP_5964</name>
</gene>
<reference evidence="5 6" key="1">
    <citation type="submission" date="2013-05" db="EMBL/GenBank/DDBJ databases">
        <title>Genome assembly of Chondromyces apiculatus DSM 436.</title>
        <authorList>
            <person name="Sharma G."/>
            <person name="Khatri I."/>
            <person name="Kaur C."/>
            <person name="Mayilraj S."/>
            <person name="Subramanian S."/>
        </authorList>
    </citation>
    <scope>NUCLEOTIDE SEQUENCE [LARGE SCALE GENOMIC DNA]</scope>
    <source>
        <strain evidence="5 6">DSM 436</strain>
    </source>
</reference>
<dbReference type="Pfam" id="PF13439">
    <property type="entry name" value="Glyco_transf_4"/>
    <property type="match status" value="1"/>
</dbReference>
<dbReference type="AlphaFoldDB" id="A0A017TFY7"/>
<evidence type="ECO:0000259" key="4">
    <source>
        <dbReference type="Pfam" id="PF13439"/>
    </source>
</evidence>
<dbReference type="eggNOG" id="COG0438">
    <property type="taxonomic scope" value="Bacteria"/>
</dbReference>
<feature type="domain" description="Glycosyl transferase family 1" evidence="3">
    <location>
        <begin position="167"/>
        <end position="349"/>
    </location>
</feature>
<dbReference type="InterPro" id="IPR028098">
    <property type="entry name" value="Glyco_trans_4-like_N"/>
</dbReference>
<dbReference type="PANTHER" id="PTHR12526:SF510">
    <property type="entry name" value="D-INOSITOL 3-PHOSPHATE GLYCOSYLTRANSFERASE"/>
    <property type="match status" value="1"/>
</dbReference>
<dbReference type="InterPro" id="IPR001296">
    <property type="entry name" value="Glyco_trans_1"/>
</dbReference>
<dbReference type="Proteomes" id="UP000019678">
    <property type="component" value="Unassembled WGS sequence"/>
</dbReference>
<dbReference type="PANTHER" id="PTHR12526">
    <property type="entry name" value="GLYCOSYLTRANSFERASE"/>
    <property type="match status" value="1"/>
</dbReference>
<dbReference type="STRING" id="1192034.CAP_5964"/>
<accession>A0A017TFY7</accession>
<evidence type="ECO:0000313" key="6">
    <source>
        <dbReference type="Proteomes" id="UP000019678"/>
    </source>
</evidence>
<dbReference type="CDD" id="cd03801">
    <property type="entry name" value="GT4_PimA-like"/>
    <property type="match status" value="1"/>
</dbReference>
<evidence type="ECO:0000256" key="2">
    <source>
        <dbReference type="ARBA" id="ARBA00022679"/>
    </source>
</evidence>
<name>A0A017TFY7_9BACT</name>
<sequence length="396" mass="43062">MPKLRIVHTVSSLQGGGMEHFVLRLVEVQRQQGHDASILALRPGPLEDIARERGLPTTVLQGNKIERLARAALAVGTARPHVIHAHNPTSLHYATIGKLITRSRLVYTDHAQTRGIVRVPSQYEWRQADAVVGCSQDTADRCGAVGVVDEILAIHNGIEIAPARKTREEVRKNLGLGEHEFVGILPAAFHRVKGHDVLLRALAILRDEDLELTATAEPRGPEGPNARVRVLVAGDGDERDRIHGLAKELRLGPEWVTFLGFRKDVPDLLAGMDFFVLPSRAEGLPLSILEAMARSLPVVVTPVGGVPEVVTDNVHGLVVPVDDPRALAEAIGRLVENPELGREMGARGKIRVEEDFSFARMARKYEDLYLRVLESPRIGIAGRRAGHGATHGGGAA</sequence>
<evidence type="ECO:0000313" key="5">
    <source>
        <dbReference type="EMBL" id="EYF08203.1"/>
    </source>
</evidence>